<evidence type="ECO:0000313" key="1">
    <source>
        <dbReference type="EMBL" id="KAH7847304.1"/>
    </source>
</evidence>
<dbReference type="EMBL" id="CM037155">
    <property type="protein sequence ID" value="KAH7847304.1"/>
    <property type="molecule type" value="Genomic_DNA"/>
</dbReference>
<reference evidence="1 2" key="1">
    <citation type="journal article" date="2021" name="Hortic Res">
        <title>High-quality reference genome and annotation aids understanding of berry development for evergreen blueberry (Vaccinium darrowii).</title>
        <authorList>
            <person name="Yu J."/>
            <person name="Hulse-Kemp A.M."/>
            <person name="Babiker E."/>
            <person name="Staton M."/>
        </authorList>
    </citation>
    <scope>NUCLEOTIDE SEQUENCE [LARGE SCALE GENOMIC DNA]</scope>
    <source>
        <strain evidence="2">cv. NJ 8807/NJ 8810</strain>
        <tissue evidence="1">Young leaf</tissue>
    </source>
</reference>
<protein>
    <submittedName>
        <fullName evidence="1">Uncharacterized protein</fullName>
    </submittedName>
</protein>
<dbReference type="Proteomes" id="UP000828048">
    <property type="component" value="Chromosome 5"/>
</dbReference>
<accession>A0ACB7Y2A4</accession>
<gene>
    <name evidence="1" type="ORF">Vadar_024475</name>
</gene>
<keyword evidence="2" id="KW-1185">Reference proteome</keyword>
<name>A0ACB7Y2A4_9ERIC</name>
<sequence length="269" mass="29990">MRAIFEIEEPNPSKNISKCQSKSVVETGSKKSSNELEEEEKLGKHSTPFQKNEKRWPLMILLSLSLSTAIVFIIKSSSSDSPLENQISVSNQVVANPFGFMKSKLVLLVSHELSLSGLKCLRYVVHIGNSKELMEVAENSLAKRVRRSMSGNSLECRMKICSLQSSIARGECFGRITIEAMAFQLHGTAAGGTMEIEVNGTTVWLHPDGKEGVTPLVENIVKMATHVERQLTMGKKGYERVKERFLEHHMSQRIALVLKEVLRMSNSNS</sequence>
<comment type="caution">
    <text evidence="1">The sequence shown here is derived from an EMBL/GenBank/DDBJ whole genome shotgun (WGS) entry which is preliminary data.</text>
</comment>
<proteinExistence type="predicted"/>
<organism evidence="1 2">
    <name type="scientific">Vaccinium darrowii</name>
    <dbReference type="NCBI Taxonomy" id="229202"/>
    <lineage>
        <taxon>Eukaryota</taxon>
        <taxon>Viridiplantae</taxon>
        <taxon>Streptophyta</taxon>
        <taxon>Embryophyta</taxon>
        <taxon>Tracheophyta</taxon>
        <taxon>Spermatophyta</taxon>
        <taxon>Magnoliopsida</taxon>
        <taxon>eudicotyledons</taxon>
        <taxon>Gunneridae</taxon>
        <taxon>Pentapetalae</taxon>
        <taxon>asterids</taxon>
        <taxon>Ericales</taxon>
        <taxon>Ericaceae</taxon>
        <taxon>Vaccinioideae</taxon>
        <taxon>Vaccinieae</taxon>
        <taxon>Vaccinium</taxon>
    </lineage>
</organism>
<evidence type="ECO:0000313" key="2">
    <source>
        <dbReference type="Proteomes" id="UP000828048"/>
    </source>
</evidence>